<evidence type="ECO:0000256" key="2">
    <source>
        <dbReference type="ARBA" id="ARBA00022729"/>
    </source>
</evidence>
<feature type="compositionally biased region" description="Basic and acidic residues" evidence="3">
    <location>
        <begin position="234"/>
        <end position="243"/>
    </location>
</feature>
<dbReference type="AlphaFoldDB" id="A0ABD0K4D9"/>
<dbReference type="PROSITE" id="PS00941">
    <property type="entry name" value="CARBOXYLESTERASE_B_2"/>
    <property type="match status" value="1"/>
</dbReference>
<dbReference type="Pfam" id="PF00135">
    <property type="entry name" value="COesterase"/>
    <property type="match status" value="2"/>
</dbReference>
<protein>
    <recommendedName>
        <fullName evidence="4">Carboxylesterase type B domain-containing protein</fullName>
    </recommendedName>
</protein>
<evidence type="ECO:0000259" key="4">
    <source>
        <dbReference type="Pfam" id="PF00135"/>
    </source>
</evidence>
<name>A0ABD0K4D9_9CAEN</name>
<evidence type="ECO:0000256" key="1">
    <source>
        <dbReference type="ARBA" id="ARBA00005964"/>
    </source>
</evidence>
<dbReference type="InterPro" id="IPR051093">
    <property type="entry name" value="Neuroligin/BSAL"/>
</dbReference>
<dbReference type="EMBL" id="JACVVK020000248">
    <property type="protein sequence ID" value="KAK7482270.1"/>
    <property type="molecule type" value="Genomic_DNA"/>
</dbReference>
<dbReference type="Proteomes" id="UP001519460">
    <property type="component" value="Unassembled WGS sequence"/>
</dbReference>
<feature type="region of interest" description="Disordered" evidence="3">
    <location>
        <begin position="232"/>
        <end position="251"/>
    </location>
</feature>
<gene>
    <name evidence="5" type="ORF">BaRGS_00026513</name>
</gene>
<evidence type="ECO:0000256" key="3">
    <source>
        <dbReference type="SAM" id="MobiDB-lite"/>
    </source>
</evidence>
<dbReference type="PANTHER" id="PTHR43903">
    <property type="entry name" value="NEUROLIGIN"/>
    <property type="match status" value="1"/>
</dbReference>
<evidence type="ECO:0000313" key="6">
    <source>
        <dbReference type="Proteomes" id="UP001519460"/>
    </source>
</evidence>
<dbReference type="Gene3D" id="3.40.50.1820">
    <property type="entry name" value="alpha/beta hydrolase"/>
    <property type="match status" value="2"/>
</dbReference>
<accession>A0ABD0K4D9</accession>
<dbReference type="InterPro" id="IPR019819">
    <property type="entry name" value="Carboxylesterase_B_CS"/>
</dbReference>
<keyword evidence="6" id="KW-1185">Reference proteome</keyword>
<comment type="caution">
    <text evidence="5">The sequence shown here is derived from an EMBL/GenBank/DDBJ whole genome shotgun (WGS) entry which is preliminary data.</text>
</comment>
<comment type="similarity">
    <text evidence="1">Belongs to the type-B carboxylesterase/lipase family.</text>
</comment>
<organism evidence="5 6">
    <name type="scientific">Batillaria attramentaria</name>
    <dbReference type="NCBI Taxonomy" id="370345"/>
    <lineage>
        <taxon>Eukaryota</taxon>
        <taxon>Metazoa</taxon>
        <taxon>Spiralia</taxon>
        <taxon>Lophotrochozoa</taxon>
        <taxon>Mollusca</taxon>
        <taxon>Gastropoda</taxon>
        <taxon>Caenogastropoda</taxon>
        <taxon>Sorbeoconcha</taxon>
        <taxon>Cerithioidea</taxon>
        <taxon>Batillariidae</taxon>
        <taxon>Batillaria</taxon>
    </lineage>
</organism>
<dbReference type="SUPFAM" id="SSF53474">
    <property type="entry name" value="alpha/beta-Hydrolases"/>
    <property type="match status" value="2"/>
</dbReference>
<evidence type="ECO:0000313" key="5">
    <source>
        <dbReference type="EMBL" id="KAK7482270.1"/>
    </source>
</evidence>
<reference evidence="5 6" key="1">
    <citation type="journal article" date="2023" name="Sci. Data">
        <title>Genome assembly of the Korean intertidal mud-creeper Batillaria attramentaria.</title>
        <authorList>
            <person name="Patra A.K."/>
            <person name="Ho P.T."/>
            <person name="Jun S."/>
            <person name="Lee S.J."/>
            <person name="Kim Y."/>
            <person name="Won Y.J."/>
        </authorList>
    </citation>
    <scope>NUCLEOTIDE SEQUENCE [LARGE SCALE GENOMIC DNA]</scope>
    <source>
        <strain evidence="5">Wonlab-2016</strain>
    </source>
</reference>
<dbReference type="InterPro" id="IPR029058">
    <property type="entry name" value="AB_hydrolase_fold"/>
</dbReference>
<feature type="domain" description="Carboxylesterase type B" evidence="4">
    <location>
        <begin position="212"/>
        <end position="692"/>
    </location>
</feature>
<feature type="domain" description="Carboxylesterase type B" evidence="4">
    <location>
        <begin position="3"/>
        <end position="130"/>
    </location>
</feature>
<sequence length="797" mass="88759">MYDEFSVVSPTIHELQLIAKNSVKPHYLFRFSFTSPNHLPPAWAGANHADDLPYVFGSPISNVSIPGLDMINVSLGWTDEDRHVSKDVMTMWTNFAKYGEPTPDGLDEVRWLPWTPATPSYLDIDQPLRVGYTQEENPVVRKEAPTSCLKMATVVLALLFLLAPVSCVRGQPTVIKCIPDGALRGSRSQLGDNSYVDAFLNIPYARPPIGTRTAVGDDFYVDTYRNIPYAKPPTGDRRFRPSEAPEPWTGVRDATTFGTQCPQPLLPDFENPFPNSEDCLYLNVWTPKVQASDNGKPLPVMLYVHGGWFIGTGNRLDGTQLAAHGVVAITINFRLSALGFLSTEDGASPGNYGLWDMIRALEWVRDSISAFNGDPNRVTIFGESAGSVSVGLLLVSRAAKGLFHQVIMESGCSLTFYAMAHPRLDPKPKDSARKVAESVGCETDDTNKMVECLRTKDAMAIVNATEELRLQGVGENLMPFQPVAETTFGEYGVFAATPLSVLENAQFSNVSTLRGFTSQEGAGYTAQSLDPDDDGFTMEEFMSWEKNLINEFFNQTSFDADIDRLERAILDHYLYEPNITDPIGLRDAYMHMYDDFGVRAPTIHELQLMTKYPVKPQYLFVFSYVSPNRGLPSWAGASHGDDVAYVFGFPVMDERAERNNVTRWTDEDKRMSDNFMTLWTNFAKYGDPTPDLKDGVSWLLWGPDVRPPFTHLDVGRLYHVSETRHLMAWTGDPTPDGMDGVRWLPWSSDASQPSTYLDIDRPVRLGQASEILTPGVNFWIDTVPKILGAGNQLILLG</sequence>
<proteinExistence type="inferred from homology"/>
<dbReference type="InterPro" id="IPR002018">
    <property type="entry name" value="CarbesteraseB"/>
</dbReference>
<keyword evidence="2" id="KW-0732">Signal</keyword>